<dbReference type="Gene3D" id="6.10.140.1320">
    <property type="match status" value="1"/>
</dbReference>
<organism evidence="8 9">
    <name type="scientific">Sinanodonta woodiana</name>
    <name type="common">Chinese pond mussel</name>
    <name type="synonym">Anodonta woodiana</name>
    <dbReference type="NCBI Taxonomy" id="1069815"/>
    <lineage>
        <taxon>Eukaryota</taxon>
        <taxon>Metazoa</taxon>
        <taxon>Spiralia</taxon>
        <taxon>Lophotrochozoa</taxon>
        <taxon>Mollusca</taxon>
        <taxon>Bivalvia</taxon>
        <taxon>Autobranchia</taxon>
        <taxon>Heteroconchia</taxon>
        <taxon>Palaeoheterodonta</taxon>
        <taxon>Unionida</taxon>
        <taxon>Unionoidea</taxon>
        <taxon>Unionidae</taxon>
        <taxon>Unioninae</taxon>
        <taxon>Sinanodonta</taxon>
    </lineage>
</organism>
<evidence type="ECO:0000256" key="5">
    <source>
        <dbReference type="ARBA" id="ARBA00023136"/>
    </source>
</evidence>
<comment type="subcellular location">
    <subcellularLocation>
        <location evidence="1">Mitochondrion membrane</location>
    </subcellularLocation>
</comment>
<keyword evidence="5 6" id="KW-0472">Membrane</keyword>
<keyword evidence="4" id="KW-0496">Mitochondrion</keyword>
<dbReference type="Pfam" id="PF04588">
    <property type="entry name" value="HIG_1_N"/>
    <property type="match status" value="1"/>
</dbReference>
<evidence type="ECO:0000256" key="4">
    <source>
        <dbReference type="ARBA" id="ARBA00023128"/>
    </source>
</evidence>
<keyword evidence="2 6" id="KW-0812">Transmembrane</keyword>
<evidence type="ECO:0000256" key="6">
    <source>
        <dbReference type="SAM" id="Phobius"/>
    </source>
</evidence>
<dbReference type="PANTHER" id="PTHR12297:SF3">
    <property type="entry name" value="HIG1 DOMAIN FAMILY MEMBER 1A"/>
    <property type="match status" value="1"/>
</dbReference>
<reference evidence="8 9" key="1">
    <citation type="submission" date="2024-11" db="EMBL/GenBank/DDBJ databases">
        <title>Chromosome-level genome assembly of the freshwater bivalve Anodonta woodiana.</title>
        <authorList>
            <person name="Chen X."/>
        </authorList>
    </citation>
    <scope>NUCLEOTIDE SEQUENCE [LARGE SCALE GENOMIC DNA]</scope>
    <source>
        <strain evidence="8">MN2024</strain>
        <tissue evidence="8">Gills</tissue>
    </source>
</reference>
<proteinExistence type="predicted"/>
<sequence length="113" mass="12518">MATKDVEGLHGKAKTDIHFAYYEPPVIDLLTPRSEGTREKLVRKTKENPFVPLGLGVTVFALVYGIYQLRTGNSQKSQKLMRLRVGAQSFTIVALLGGLVYEARKQARSTPPS</sequence>
<evidence type="ECO:0000256" key="3">
    <source>
        <dbReference type="ARBA" id="ARBA00022989"/>
    </source>
</evidence>
<evidence type="ECO:0000259" key="7">
    <source>
        <dbReference type="PROSITE" id="PS51503"/>
    </source>
</evidence>
<dbReference type="PANTHER" id="PTHR12297">
    <property type="entry name" value="HYPOXIA-INDUCBILE GENE 1 HIG1 -RELATED"/>
    <property type="match status" value="1"/>
</dbReference>
<dbReference type="PROSITE" id="PS51503">
    <property type="entry name" value="HIG1"/>
    <property type="match status" value="1"/>
</dbReference>
<keyword evidence="9" id="KW-1185">Reference proteome</keyword>
<feature type="domain" description="HIG1" evidence="7">
    <location>
        <begin position="22"/>
        <end position="113"/>
    </location>
</feature>
<evidence type="ECO:0000313" key="8">
    <source>
        <dbReference type="EMBL" id="KAL3864482.1"/>
    </source>
</evidence>
<comment type="caution">
    <text evidence="8">The sequence shown here is derived from an EMBL/GenBank/DDBJ whole genome shotgun (WGS) entry which is preliminary data.</text>
</comment>
<dbReference type="InterPro" id="IPR050355">
    <property type="entry name" value="RCF1"/>
</dbReference>
<dbReference type="InterPro" id="IPR007667">
    <property type="entry name" value="Hypoxia_induced_domain"/>
</dbReference>
<protein>
    <recommendedName>
        <fullName evidence="7">HIG1 domain-containing protein</fullName>
    </recommendedName>
</protein>
<evidence type="ECO:0000313" key="9">
    <source>
        <dbReference type="Proteomes" id="UP001634394"/>
    </source>
</evidence>
<feature type="transmembrane region" description="Helical" evidence="6">
    <location>
        <begin position="81"/>
        <end position="101"/>
    </location>
</feature>
<dbReference type="EMBL" id="JBJQND010000010">
    <property type="protein sequence ID" value="KAL3864482.1"/>
    <property type="molecule type" value="Genomic_DNA"/>
</dbReference>
<evidence type="ECO:0000256" key="1">
    <source>
        <dbReference type="ARBA" id="ARBA00004325"/>
    </source>
</evidence>
<dbReference type="AlphaFoldDB" id="A0ABD3VSB1"/>
<keyword evidence="3 6" id="KW-1133">Transmembrane helix</keyword>
<dbReference type="GO" id="GO:0031966">
    <property type="term" value="C:mitochondrial membrane"/>
    <property type="evidence" value="ECO:0007669"/>
    <property type="project" value="UniProtKB-SubCell"/>
</dbReference>
<evidence type="ECO:0000256" key="2">
    <source>
        <dbReference type="ARBA" id="ARBA00022692"/>
    </source>
</evidence>
<accession>A0ABD3VSB1</accession>
<feature type="transmembrane region" description="Helical" evidence="6">
    <location>
        <begin position="50"/>
        <end position="69"/>
    </location>
</feature>
<gene>
    <name evidence="8" type="ORF">ACJMK2_006161</name>
</gene>
<dbReference type="Proteomes" id="UP001634394">
    <property type="component" value="Unassembled WGS sequence"/>
</dbReference>
<name>A0ABD3VSB1_SINWO</name>